<dbReference type="RefSeq" id="WP_323868558.1">
    <property type="nucleotide sequence ID" value="NZ_JACXBF010000124.1"/>
</dbReference>
<protein>
    <submittedName>
        <fullName evidence="1">Uncharacterized protein</fullName>
    </submittedName>
</protein>
<dbReference type="EMBL" id="JACXBF010000124">
    <property type="protein sequence ID" value="MBD2799867.1"/>
    <property type="molecule type" value="Genomic_DNA"/>
</dbReference>
<proteinExistence type="predicted"/>
<accession>A0AAW3YPE1</accession>
<gene>
    <name evidence="1" type="ORF">ID854_05205</name>
</gene>
<reference evidence="1" key="2">
    <citation type="journal article" date="2024" name="Toxins">
        <title>Genome Sequence Analysis of Native Xenorhabdus Strains Isolated from Entomopathogenic Nematodes in Argentina.</title>
        <authorList>
            <person name="Palma L."/>
            <person name="Frizzo L."/>
            <person name="Kaiser S."/>
            <person name="Berry C."/>
            <person name="Caballero P."/>
            <person name="Bode H.B."/>
            <person name="Del Valle E.E."/>
        </authorList>
    </citation>
    <scope>NUCLEOTIDE SEQUENCE</scope>
    <source>
        <strain evidence="1">M</strain>
    </source>
</reference>
<dbReference type="AlphaFoldDB" id="A0AAW3YPE1"/>
<evidence type="ECO:0000313" key="1">
    <source>
        <dbReference type="EMBL" id="MBD2799867.1"/>
    </source>
</evidence>
<reference evidence="1" key="1">
    <citation type="submission" date="2020-09" db="EMBL/GenBank/DDBJ databases">
        <authorList>
            <person name="Palma L."/>
            <person name="Caballero P."/>
            <person name="Berry C."/>
            <person name="Del Valle E."/>
        </authorList>
    </citation>
    <scope>NUCLEOTIDE SEQUENCE</scope>
    <source>
        <strain evidence="1">M</strain>
    </source>
</reference>
<comment type="caution">
    <text evidence="1">The sequence shown here is derived from an EMBL/GenBank/DDBJ whole genome shotgun (WGS) entry which is preliminary data.</text>
</comment>
<sequence>MSSLWPELASWYYLLNFKVNGEMVYYPFLCESSEREINSEEIGTMKYAISGNEIYLTYKSENVEFESGDKPDYIVTKITKTTMQAFELTQEEPDDNQYSRASFQKVNKIEPLCPEDLKKMH</sequence>
<dbReference type="Proteomes" id="UP001193920">
    <property type="component" value="Unassembled WGS sequence"/>
</dbReference>
<name>A0AAW3YPE1_9GAMM</name>
<organism evidence="1">
    <name type="scientific">Xenorhabdus szentirmaii</name>
    <dbReference type="NCBI Taxonomy" id="290112"/>
    <lineage>
        <taxon>Bacteria</taxon>
        <taxon>Pseudomonadati</taxon>
        <taxon>Pseudomonadota</taxon>
        <taxon>Gammaproteobacteria</taxon>
        <taxon>Enterobacterales</taxon>
        <taxon>Morganellaceae</taxon>
        <taxon>Xenorhabdus</taxon>
    </lineage>
</organism>